<dbReference type="AlphaFoldDB" id="A0A0A9XCV1"/>
<keyword evidence="5 11" id="KW-0812">Transmembrane</keyword>
<keyword evidence="10 12" id="KW-0012">Acyltransferase</keyword>
<name>A0A0A9XCV1_LYGHE</name>
<keyword evidence="8" id="KW-0443">Lipid metabolism</keyword>
<evidence type="ECO:0000256" key="6">
    <source>
        <dbReference type="ARBA" id="ARBA00022824"/>
    </source>
</evidence>
<reference evidence="12" key="2">
    <citation type="submission" date="2014-07" db="EMBL/GenBank/DDBJ databases">
        <authorList>
            <person name="Hull J."/>
        </authorList>
    </citation>
    <scope>NUCLEOTIDE SEQUENCE</scope>
</reference>
<dbReference type="EMBL" id="GBHO01028674">
    <property type="protein sequence ID" value="JAG14930.1"/>
    <property type="molecule type" value="Transcribed_RNA"/>
</dbReference>
<evidence type="ECO:0000256" key="1">
    <source>
        <dbReference type="ARBA" id="ARBA00004477"/>
    </source>
</evidence>
<evidence type="ECO:0000256" key="11">
    <source>
        <dbReference type="RuleBase" id="RU367023"/>
    </source>
</evidence>
<keyword evidence="7 11" id="KW-1133">Transmembrane helix</keyword>
<evidence type="ECO:0000256" key="5">
    <source>
        <dbReference type="ARBA" id="ARBA00022692"/>
    </source>
</evidence>
<organism evidence="12">
    <name type="scientific">Lygus hesperus</name>
    <name type="common">Western plant bug</name>
    <dbReference type="NCBI Taxonomy" id="30085"/>
    <lineage>
        <taxon>Eukaryota</taxon>
        <taxon>Metazoa</taxon>
        <taxon>Ecdysozoa</taxon>
        <taxon>Arthropoda</taxon>
        <taxon>Hexapoda</taxon>
        <taxon>Insecta</taxon>
        <taxon>Pterygota</taxon>
        <taxon>Neoptera</taxon>
        <taxon>Paraneoptera</taxon>
        <taxon>Hemiptera</taxon>
        <taxon>Heteroptera</taxon>
        <taxon>Panheteroptera</taxon>
        <taxon>Cimicomorpha</taxon>
        <taxon>Miridae</taxon>
        <taxon>Mirini</taxon>
        <taxon>Lygus</taxon>
    </lineage>
</organism>
<evidence type="ECO:0000313" key="12">
    <source>
        <dbReference type="EMBL" id="JAG14930.1"/>
    </source>
</evidence>
<reference evidence="12" key="1">
    <citation type="journal article" date="2014" name="PLoS ONE">
        <title>Transcriptome-Based Identification of ABC Transporters in the Western Tarnished Plant Bug Lygus hesperus.</title>
        <authorList>
            <person name="Hull J.J."/>
            <person name="Chaney K."/>
            <person name="Geib S.M."/>
            <person name="Fabrick J.A."/>
            <person name="Brent C.S."/>
            <person name="Walsh D."/>
            <person name="Lavine L.C."/>
        </authorList>
    </citation>
    <scope>NUCLEOTIDE SEQUENCE</scope>
</reference>
<gene>
    <name evidence="12" type="primary">Mogat2_1</name>
    <name evidence="13" type="synonym">Mogat2_0</name>
    <name evidence="13" type="ORF">CM83_74368</name>
    <name evidence="12" type="ORF">CM83_74377</name>
</gene>
<evidence type="ECO:0000256" key="10">
    <source>
        <dbReference type="ARBA" id="ARBA00023315"/>
    </source>
</evidence>
<dbReference type="PANTHER" id="PTHR12317:SF79">
    <property type="entry name" value="ACYLTRANSFERASE"/>
    <property type="match status" value="1"/>
</dbReference>
<dbReference type="InterPro" id="IPR007130">
    <property type="entry name" value="DAGAT"/>
</dbReference>
<dbReference type="GO" id="GO:0019432">
    <property type="term" value="P:triglyceride biosynthetic process"/>
    <property type="evidence" value="ECO:0007669"/>
    <property type="project" value="TreeGrafter"/>
</dbReference>
<dbReference type="Pfam" id="PF03982">
    <property type="entry name" value="DAGAT"/>
    <property type="match status" value="1"/>
</dbReference>
<evidence type="ECO:0000256" key="4">
    <source>
        <dbReference type="ARBA" id="ARBA00022679"/>
    </source>
</evidence>
<dbReference type="GO" id="GO:0004144">
    <property type="term" value="F:diacylglycerol O-acyltransferase activity"/>
    <property type="evidence" value="ECO:0007669"/>
    <property type="project" value="TreeGrafter"/>
</dbReference>
<accession>A0A0A9XCV1</accession>
<evidence type="ECO:0000256" key="8">
    <source>
        <dbReference type="ARBA" id="ARBA00023098"/>
    </source>
</evidence>
<comment type="caution">
    <text evidence="11">Lacks conserved residue(s) required for the propagation of feature annotation.</text>
</comment>
<keyword evidence="4 11" id="KW-0808">Transferase</keyword>
<evidence type="ECO:0000313" key="13">
    <source>
        <dbReference type="EMBL" id="JAG14933.1"/>
    </source>
</evidence>
<evidence type="ECO:0000256" key="2">
    <source>
        <dbReference type="ARBA" id="ARBA00005420"/>
    </source>
</evidence>
<keyword evidence="9 11" id="KW-0472">Membrane</keyword>
<evidence type="ECO:0000256" key="7">
    <source>
        <dbReference type="ARBA" id="ARBA00022989"/>
    </source>
</evidence>
<keyword evidence="3" id="KW-0444">Lipid biosynthesis</keyword>
<sequence length="366" mass="41804">MCLDEKWRCKPESGDSGKVDSPRAKDMRLLGIEFAPLKVPMKRRLETAAAFFWIFVPLICPLLAWTTVIYILLYTRFYYVPLLYFGFQYFDKNSPYNGGKPLEPVRDLACWKYLCQYFPLSTFKTAECPPDTNYLFCIYPHGVLSTSGLVHFATNGSDFHDKFPGLKTYFATLDVHFRTPIVRDFILALGIISSDKRSLLYLLNPERKGNAIALILGGAQEALYAKPNSYTIVLKNRKGFIRLALQTGASIVPVYGFHENDLYDQVPNPPGSLLFRIQEWIKKKTGLAPIIPIGRGVFQYSFGIIPRRAHVTSVYGAPIKLPLERIPTEESVEKYHAIFTEALINLFEEHKEKYLENAENIHLEIV</sequence>
<dbReference type="PANTHER" id="PTHR12317">
    <property type="entry name" value="DIACYLGLYCEROL O-ACYLTRANSFERASE"/>
    <property type="match status" value="1"/>
</dbReference>
<keyword evidence="6 11" id="KW-0256">Endoplasmic reticulum</keyword>
<dbReference type="GO" id="GO:0005789">
    <property type="term" value="C:endoplasmic reticulum membrane"/>
    <property type="evidence" value="ECO:0007669"/>
    <property type="project" value="UniProtKB-SubCell"/>
</dbReference>
<comment type="subcellular location">
    <subcellularLocation>
        <location evidence="1 11">Endoplasmic reticulum membrane</location>
        <topology evidence="1 11">Multi-pass membrane protein</topology>
    </subcellularLocation>
</comment>
<evidence type="ECO:0000256" key="3">
    <source>
        <dbReference type="ARBA" id="ARBA00022516"/>
    </source>
</evidence>
<protein>
    <recommendedName>
        <fullName evidence="11">Acyltransferase</fullName>
        <ecNumber evidence="11">2.3.1.-</ecNumber>
    </recommendedName>
</protein>
<comment type="similarity">
    <text evidence="2 11">Belongs to the diacylglycerol acyltransferase family.</text>
</comment>
<dbReference type="EMBL" id="GBHO01028671">
    <property type="protein sequence ID" value="JAG14933.1"/>
    <property type="molecule type" value="Transcribed_RNA"/>
</dbReference>
<evidence type="ECO:0000256" key="9">
    <source>
        <dbReference type="ARBA" id="ARBA00023136"/>
    </source>
</evidence>
<dbReference type="CDD" id="cd07987">
    <property type="entry name" value="LPLAT_MGAT-like"/>
    <property type="match status" value="1"/>
</dbReference>
<feature type="transmembrane region" description="Helical" evidence="11">
    <location>
        <begin position="50"/>
        <end position="73"/>
    </location>
</feature>
<proteinExistence type="inferred from homology"/>
<dbReference type="EC" id="2.3.1.-" evidence="11"/>